<dbReference type="EMBL" id="WHNW01000007">
    <property type="protein sequence ID" value="MPV86525.1"/>
    <property type="molecule type" value="Genomic_DNA"/>
</dbReference>
<dbReference type="SMART" id="SM00278">
    <property type="entry name" value="HhH1"/>
    <property type="match status" value="2"/>
</dbReference>
<dbReference type="GO" id="GO:0015627">
    <property type="term" value="C:type II protein secretion system complex"/>
    <property type="evidence" value="ECO:0007669"/>
    <property type="project" value="TreeGrafter"/>
</dbReference>
<dbReference type="NCBIfam" id="TIGR00426">
    <property type="entry name" value="competence protein ComEA helix-hairpin-helix repeat region"/>
    <property type="match status" value="1"/>
</dbReference>
<feature type="signal peptide" evidence="1">
    <location>
        <begin position="1"/>
        <end position="19"/>
    </location>
</feature>
<accession>A0A6N7EY80</accession>
<dbReference type="InterPro" id="IPR010994">
    <property type="entry name" value="RuvA_2-like"/>
</dbReference>
<dbReference type="PANTHER" id="PTHR21180">
    <property type="entry name" value="ENDONUCLEASE/EXONUCLEASE/PHOSPHATASE FAMILY DOMAIN-CONTAINING PROTEIN 1"/>
    <property type="match status" value="1"/>
</dbReference>
<dbReference type="Gene3D" id="1.10.150.280">
    <property type="entry name" value="AF1531-like domain"/>
    <property type="match status" value="1"/>
</dbReference>
<feature type="domain" description="Helix-hairpin-helix DNA-binding motif class 1" evidence="2">
    <location>
        <begin position="29"/>
        <end position="48"/>
    </location>
</feature>
<keyword evidence="1" id="KW-0732">Signal</keyword>
<reference evidence="3 4" key="1">
    <citation type="submission" date="2019-10" db="EMBL/GenBank/DDBJ databases">
        <title>Cardiobacteriales fam. a chemoheterotrophic member of the order Cardiobacteriales, and proposal of Cardiobacteriales fam. nov.</title>
        <authorList>
            <person name="Wang C."/>
        </authorList>
    </citation>
    <scope>NUCLEOTIDE SEQUENCE [LARGE SCALE GENOMIC DNA]</scope>
    <source>
        <strain evidence="3 4">ML27</strain>
    </source>
</reference>
<name>A0A6N7EY80_9GAMM</name>
<gene>
    <name evidence="3" type="ORF">GCU85_07250</name>
</gene>
<evidence type="ECO:0000259" key="2">
    <source>
        <dbReference type="SMART" id="SM00278"/>
    </source>
</evidence>
<evidence type="ECO:0000313" key="3">
    <source>
        <dbReference type="EMBL" id="MPV86525.1"/>
    </source>
</evidence>
<dbReference type="Proteomes" id="UP000471298">
    <property type="component" value="Unassembled WGS sequence"/>
</dbReference>
<dbReference type="SUPFAM" id="SSF47781">
    <property type="entry name" value="RuvA domain 2-like"/>
    <property type="match status" value="1"/>
</dbReference>
<organism evidence="3 4">
    <name type="scientific">Ostreibacterium oceani</name>
    <dbReference type="NCBI Taxonomy" id="2654998"/>
    <lineage>
        <taxon>Bacteria</taxon>
        <taxon>Pseudomonadati</taxon>
        <taxon>Pseudomonadota</taxon>
        <taxon>Gammaproteobacteria</taxon>
        <taxon>Cardiobacteriales</taxon>
        <taxon>Ostreibacteriaceae</taxon>
        <taxon>Ostreibacterium</taxon>
    </lineage>
</organism>
<feature type="domain" description="Helix-hairpin-helix DNA-binding motif class 1" evidence="2">
    <location>
        <begin position="59"/>
        <end position="78"/>
    </location>
</feature>
<proteinExistence type="predicted"/>
<keyword evidence="4" id="KW-1185">Reference proteome</keyword>
<evidence type="ECO:0000313" key="4">
    <source>
        <dbReference type="Proteomes" id="UP000471298"/>
    </source>
</evidence>
<dbReference type="AlphaFoldDB" id="A0A6N7EY80"/>
<dbReference type="InterPro" id="IPR051675">
    <property type="entry name" value="Endo/Exo/Phosphatase_dom_1"/>
</dbReference>
<feature type="chain" id="PRO_5026930598" evidence="1">
    <location>
        <begin position="20"/>
        <end position="91"/>
    </location>
</feature>
<dbReference type="RefSeq" id="WP_152810513.1">
    <property type="nucleotide sequence ID" value="NZ_WHNW01000007.1"/>
</dbReference>
<dbReference type="PANTHER" id="PTHR21180:SF32">
    <property type="entry name" value="ENDONUCLEASE_EXONUCLEASE_PHOSPHATASE FAMILY DOMAIN-CONTAINING PROTEIN 1"/>
    <property type="match status" value="1"/>
</dbReference>
<dbReference type="GO" id="GO:0006281">
    <property type="term" value="P:DNA repair"/>
    <property type="evidence" value="ECO:0007669"/>
    <property type="project" value="InterPro"/>
</dbReference>
<dbReference type="Pfam" id="PF12836">
    <property type="entry name" value="HHH_3"/>
    <property type="match status" value="1"/>
</dbReference>
<dbReference type="InterPro" id="IPR004509">
    <property type="entry name" value="Competence_ComEA_HhH"/>
</dbReference>
<dbReference type="GO" id="GO:0003677">
    <property type="term" value="F:DNA binding"/>
    <property type="evidence" value="ECO:0007669"/>
    <property type="project" value="InterPro"/>
</dbReference>
<comment type="caution">
    <text evidence="3">The sequence shown here is derived from an EMBL/GenBank/DDBJ whole genome shotgun (WGS) entry which is preliminary data.</text>
</comment>
<dbReference type="InParanoid" id="A0A6N7EY80"/>
<protein>
    <submittedName>
        <fullName evidence="3">Competence protein ComEA</fullName>
    </submittedName>
</protein>
<evidence type="ECO:0000256" key="1">
    <source>
        <dbReference type="SAM" id="SignalP"/>
    </source>
</evidence>
<dbReference type="InterPro" id="IPR003583">
    <property type="entry name" value="Hlx-hairpin-Hlx_DNA-bd_motif"/>
</dbReference>
<dbReference type="GO" id="GO:0015628">
    <property type="term" value="P:protein secretion by the type II secretion system"/>
    <property type="evidence" value="ECO:0007669"/>
    <property type="project" value="TreeGrafter"/>
</dbReference>
<sequence length="91" mass="9832">MKKFLLTLLLSAYSAATFAQVNINTATVEELSALSGIGQSKAEAIIEYREANGQFQNADALTNVKGIGEKTVDKIRNNLTVEGKTDLTKLK</sequence>